<keyword evidence="1" id="KW-0677">Repeat</keyword>
<name>A0AAD4EUV4_9PEZI</name>
<proteinExistence type="predicted"/>
<protein>
    <recommendedName>
        <fullName evidence="7">NACHT domain-containing protein</fullName>
    </recommendedName>
</protein>
<dbReference type="Pfam" id="PF24883">
    <property type="entry name" value="NPHP3_N"/>
    <property type="match status" value="2"/>
</dbReference>
<dbReference type="PANTHER" id="PTHR10039">
    <property type="entry name" value="AMELOGENIN"/>
    <property type="match status" value="1"/>
</dbReference>
<evidence type="ECO:0000259" key="3">
    <source>
        <dbReference type="Pfam" id="PF24883"/>
    </source>
</evidence>
<evidence type="ECO:0008006" key="7">
    <source>
        <dbReference type="Google" id="ProtNLM"/>
    </source>
</evidence>
<feature type="coiled-coil region" evidence="2">
    <location>
        <begin position="73"/>
        <end position="135"/>
    </location>
</feature>
<evidence type="ECO:0000256" key="2">
    <source>
        <dbReference type="SAM" id="Coils"/>
    </source>
</evidence>
<dbReference type="AlphaFoldDB" id="A0AAD4EUV4"/>
<accession>A0AAD4EUV4</accession>
<gene>
    <name evidence="5" type="ORF">NEMBOFW57_007563</name>
</gene>
<feature type="domain" description="DUF7791" evidence="4">
    <location>
        <begin position="590"/>
        <end position="727"/>
    </location>
</feature>
<evidence type="ECO:0000313" key="5">
    <source>
        <dbReference type="EMBL" id="KAG7288043.1"/>
    </source>
</evidence>
<evidence type="ECO:0000313" key="6">
    <source>
        <dbReference type="Proteomes" id="UP001197093"/>
    </source>
</evidence>
<keyword evidence="2" id="KW-0175">Coiled coil</keyword>
<organism evidence="5 6">
    <name type="scientific">Staphylotrichum longicolle</name>
    <dbReference type="NCBI Taxonomy" id="669026"/>
    <lineage>
        <taxon>Eukaryota</taxon>
        <taxon>Fungi</taxon>
        <taxon>Dikarya</taxon>
        <taxon>Ascomycota</taxon>
        <taxon>Pezizomycotina</taxon>
        <taxon>Sordariomycetes</taxon>
        <taxon>Sordariomycetidae</taxon>
        <taxon>Sordariales</taxon>
        <taxon>Chaetomiaceae</taxon>
        <taxon>Staphylotrichum</taxon>
    </lineage>
</organism>
<comment type="caution">
    <text evidence="5">The sequence shown here is derived from an EMBL/GenBank/DDBJ whole genome shotgun (WGS) entry which is preliminary data.</text>
</comment>
<dbReference type="InterPro" id="IPR056884">
    <property type="entry name" value="NPHP3-like_N"/>
</dbReference>
<sequence length="948" mass="108147">MADPFAALGLAGNIITLIDFTWKLVASAHTIYRSQSGTSDENAVLEVIVHDISSLSDAVVVDQARSAKLQLLAAESKRVAEELLRALDTLKAKGHNSRWASLKAALKEVWSRGEIENLEKSLSKLQAQVTAHIQHLMGNQMSEILIAINRLAETNNLLRLDMKRLATMDAMIKDILSVTTTLQSTERNQRKFKPSMQALSLAVSNLGVQAQTIADEQHILGSLYFSMFKARHVKIEKAHANTYEWIFRDSVPDNAVPIRFAQWLVAGSGIYWIHGKPGCGKSTLMKFICSHAQTRKHLARWSQTHAKALQERDPNATDEERLKYEAELIDSYHHQKQDGGSRGGNGETNAKMVIAKYFFWNAGSKLQKSQEGLLRSLVFEVLRQCPELLGHVRRARSKYREFSDDLGETGSLEEEAHWSFEELILTLQDIINVRMSATFCLFIDGLDEYEQENKRTYRDLVDTLQRIAQFPNVKICASSRPWTVFLDAFKSQSMYSIRLEELTRGDIRRFVADTFQEHDQYRRLKEHDSGYENLIDEVAKRAQGVFLWVYLVVKDLVEGLTYNDSVQTMLTRLDQFPEDLEDFFQHMIESIPRHYRHQAARTFLVTMAAPEPLLLVLHSFLDDIEANPEHFSNRPQTPLDVSELSFRQERMRRQLEGRTKGLLEVVSSSEATDPYYQLRVDFLHRTVKDFLLSSSRVQTFMLDGQKEAFKTWVLACRGILAQVRHAPFKTNYRMKLDERRTMHNELVFVSQEHLNQLYGFFFEFLYFARKALHGDNNERAIVSLFHAFESASKRAMARLNDDTDRFQEIICEHGVLELLPQMDYDWSKLSDPNARSRPLIRRALNHFRGGSQEDQAGVVTYLLGRGADPNQLWAGESHFQAYLGALLNAKDKDAMEGHSVPIIAALVAQGADLSALIGPAEARQVTARDAIHKLCSPDLASRILESRD</sequence>
<reference evidence="5" key="1">
    <citation type="submission" date="2023-02" db="EMBL/GenBank/DDBJ databases">
        <authorList>
            <person name="Palmer J.M."/>
        </authorList>
    </citation>
    <scope>NUCLEOTIDE SEQUENCE</scope>
    <source>
        <strain evidence="5">FW57</strain>
    </source>
</reference>
<keyword evidence="6" id="KW-1185">Reference proteome</keyword>
<evidence type="ECO:0000256" key="1">
    <source>
        <dbReference type="ARBA" id="ARBA00022737"/>
    </source>
</evidence>
<dbReference type="InterPro" id="IPR056693">
    <property type="entry name" value="DUF7791"/>
</dbReference>
<dbReference type="Gene3D" id="3.40.50.300">
    <property type="entry name" value="P-loop containing nucleotide triphosphate hydrolases"/>
    <property type="match status" value="1"/>
</dbReference>
<feature type="domain" description="Nephrocystin 3-like N-terminal" evidence="3">
    <location>
        <begin position="259"/>
        <end position="297"/>
    </location>
</feature>
<feature type="domain" description="Nephrocystin 3-like N-terminal" evidence="3">
    <location>
        <begin position="355"/>
        <end position="480"/>
    </location>
</feature>
<dbReference type="InterPro" id="IPR027417">
    <property type="entry name" value="P-loop_NTPase"/>
</dbReference>
<evidence type="ECO:0000259" key="4">
    <source>
        <dbReference type="Pfam" id="PF25053"/>
    </source>
</evidence>
<dbReference type="EMBL" id="JAHCVI010000003">
    <property type="protein sequence ID" value="KAG7288043.1"/>
    <property type="molecule type" value="Genomic_DNA"/>
</dbReference>
<dbReference type="SUPFAM" id="SSF52540">
    <property type="entry name" value="P-loop containing nucleoside triphosphate hydrolases"/>
    <property type="match status" value="1"/>
</dbReference>
<dbReference type="Proteomes" id="UP001197093">
    <property type="component" value="Unassembled WGS sequence"/>
</dbReference>
<dbReference type="PANTHER" id="PTHR10039:SF5">
    <property type="entry name" value="NACHT DOMAIN-CONTAINING PROTEIN"/>
    <property type="match status" value="1"/>
</dbReference>
<dbReference type="Pfam" id="PF25053">
    <property type="entry name" value="DUF7791"/>
    <property type="match status" value="1"/>
</dbReference>